<protein>
    <submittedName>
        <fullName evidence="1">Uncharacterized protein</fullName>
    </submittedName>
</protein>
<proteinExistence type="predicted"/>
<dbReference type="EMBL" id="BK032514">
    <property type="protein sequence ID" value="DAF45624.1"/>
    <property type="molecule type" value="Genomic_DNA"/>
</dbReference>
<evidence type="ECO:0000313" key="1">
    <source>
        <dbReference type="EMBL" id="DAF45624.1"/>
    </source>
</evidence>
<organism evidence="1">
    <name type="scientific">Siphoviridae sp. ctBLh2</name>
    <dbReference type="NCBI Taxonomy" id="2827803"/>
    <lineage>
        <taxon>Viruses</taxon>
        <taxon>Duplodnaviria</taxon>
        <taxon>Heunggongvirae</taxon>
        <taxon>Uroviricota</taxon>
        <taxon>Caudoviricetes</taxon>
    </lineage>
</organism>
<reference evidence="1" key="1">
    <citation type="journal article" date="2021" name="Proc. Natl. Acad. Sci. U.S.A.">
        <title>A Catalog of Tens of Thousands of Viruses from Human Metagenomes Reveals Hidden Associations with Chronic Diseases.</title>
        <authorList>
            <person name="Tisza M.J."/>
            <person name="Buck C.B."/>
        </authorList>
    </citation>
    <scope>NUCLEOTIDE SEQUENCE</scope>
    <source>
        <strain evidence="1">CtBLh2</strain>
    </source>
</reference>
<sequence>MMRLSPIGVLYQIRILVDLLLRNGIEIELLLENPVHELRPFVEIGLRQGGRIHSVERAVVLGLGNQIASRIEIAQAFPCELDVPLAHDRLVDLGLRTPLGEDLLVIGQSGPVADLVQVTQNVGVARIILVQRLRIVQIDLRPTVEDGTLLFVGRFGILRIDEFVGRISGFGVERGATSGGGHIRAGREIDRIDLSLLVRHQLGLPFPSVEEDTRIEPCLPVLVHVVNTVDLVDVLLLLARGGDNAVHRDLLGIRRKALLNVIRVVGRGLGSVVHVVGIDQFLGHTQYGTAVAAGQTGHVLQGRGDLQVLGEVVVDGRRPGKQRLLVEGVVEDLPVVGIGILETVGRPFGRCPDQIVASALRIDQQFGRVGRPFPLLGIVALREQLLPVLVGQIGKLLQAGIVVRRVEQRAGGIKQQTGTHGQRGSLGRSRTPGILIRGGELVGKGQQLFIEPVHHLVHTVAAHEERLLRSTRINGRLHDRNRSELFEQQHMVVCDQEAGLQLEFIDLLLRIDIRLLGHDMYVVEEDIQVADHPVERDPLLAEARTGNAPVSTRYPVGLVAVPVVVDVGLVGDQFIRGGELPPVRRIIDRAGQGHHQRARNQGVAVGQPAQRRGAVAEDIVQVLDIGRFVEKAVARRGSHQQAEQRDTIFQAFHNCNRLKVQFHTERIALHHRVFHTAVRSQLHVPQIEITERKEVVPDKVDAQMLDSGLDRPLPRQRIPHNDILHTQVGHVALPPGRVKVVLVVVSAAHTGREDVLTRILLGPETVGQLFIDIRIRNGRDDVLVHRTVVVVVDDTGHVRRTLQTDTEIEGLVGHVDTQTIDDLGRIAVTDCREVVLRDEAVAIDVPVLDVTGSHLDSEFGDGQMLEQIALGVEILLRIQPLGNQAELLSVGMTDPIEVRIAGFGISVIDDLVACIGEVAHGRNPPIALHVVVDQAHIDTMILHLAHIGPRIDAETGTVREPTVLAQDVFAVVVEVIDRKIEPEHGKFHSDVPLQLGFPGQVASELAFHQAAVGSRCGVFAEIISVAAHNLGQIGITGAASELIVTHGTERTADLEFGNHLLDVLPERLFGDIPAQCNGREDTDAVSRSKVLRSVHTQVSLDEVAVVVIVGHTRGQALALVGQQSELAASVGDVSDTLVVEDQRPDVVLAEGAVVIHGGLQIGRVGHRAALAQVQERRVARIVVSDQVALLVAARRIELVGAEHAHQGACIVHVVGEQNPGAQTFGNEIQLLVQRSRSRRHAVAVLLVAELCQPVVRVLADNGGRKLPVGVTHGKLVRFGRDCQPPDVIDARTRSVHGRQLRSHIEVEYGRLRQVDVEVAAEIDPVEPDVRVPRTAVVRRIDTVLGVVRGGDEIADLRRTARNIDIDVRVLGRGLDQRVHPVHIGIEVRIGPVARIRNAVVGIGFGTRIATQHMGHVHQFHVFHGTHEFGHDRRSLHRIFGTHIDLQLADGSLFRRDGDDAVGSPDTVDGRSAGILENRERLDLLGVDRVEITFDAIDQNQRRRIALESGHAADPEIGPVVADLARPLHGDDSRDVSRQRLTQGRFGGDRKSGRLNRGDGSNHALLLLRTESDDHDIVDIRGIGQQLDIIGLVAFDRNRLRLVTDKTELQFAGSGDLKAEAAPRVRGCPEGGPLDGDRGPDHRLQVLIHDVARDPCLVLGVHGP</sequence>
<accession>A0A8S5S3W9</accession>
<name>A0A8S5S3W9_9CAUD</name>